<dbReference type="GO" id="GO:0000981">
    <property type="term" value="F:DNA-binding transcription factor activity, RNA polymerase II-specific"/>
    <property type="evidence" value="ECO:0007669"/>
    <property type="project" value="InterPro"/>
</dbReference>
<dbReference type="InterPro" id="IPR040238">
    <property type="entry name" value="TAL-like"/>
</dbReference>
<dbReference type="PANTHER" id="PTHR13864">
    <property type="entry name" value="T-CELL ACUTE LYMPHOCYTIC LEUKEMIA/STEM CELL LEUKEMIA-RELATED"/>
    <property type="match status" value="1"/>
</dbReference>
<dbReference type="FunFam" id="4.10.280.10:FF:000015">
    <property type="entry name" value="T-cell acute lymphocytic leukemia 1"/>
    <property type="match status" value="1"/>
</dbReference>
<keyword evidence="2" id="KW-0238">DNA-binding</keyword>
<gene>
    <name evidence="6" type="ORF">PODLI_1B015395</name>
</gene>
<dbReference type="GO" id="GO:0000978">
    <property type="term" value="F:RNA polymerase II cis-regulatory region sequence-specific DNA binding"/>
    <property type="evidence" value="ECO:0007669"/>
    <property type="project" value="TreeGrafter"/>
</dbReference>
<feature type="domain" description="BHLH" evidence="5">
    <location>
        <begin position="240"/>
        <end position="292"/>
    </location>
</feature>
<evidence type="ECO:0000259" key="5">
    <source>
        <dbReference type="PROSITE" id="PS50888"/>
    </source>
</evidence>
<dbReference type="EMBL" id="OX395142">
    <property type="protein sequence ID" value="CAI5796272.1"/>
    <property type="molecule type" value="Genomic_DNA"/>
</dbReference>
<dbReference type="GO" id="GO:0046983">
    <property type="term" value="F:protein dimerization activity"/>
    <property type="evidence" value="ECO:0007669"/>
    <property type="project" value="InterPro"/>
</dbReference>
<accession>A0AA35LI35</accession>
<organism evidence="6 7">
    <name type="scientific">Podarcis lilfordi</name>
    <name type="common">Lilford's wall lizard</name>
    <dbReference type="NCBI Taxonomy" id="74358"/>
    <lineage>
        <taxon>Eukaryota</taxon>
        <taxon>Metazoa</taxon>
        <taxon>Chordata</taxon>
        <taxon>Craniata</taxon>
        <taxon>Vertebrata</taxon>
        <taxon>Euteleostomi</taxon>
        <taxon>Lepidosauria</taxon>
        <taxon>Squamata</taxon>
        <taxon>Bifurcata</taxon>
        <taxon>Unidentata</taxon>
        <taxon>Episquamata</taxon>
        <taxon>Laterata</taxon>
        <taxon>Lacertibaenia</taxon>
        <taxon>Lacertidae</taxon>
        <taxon>Podarcis</taxon>
    </lineage>
</organism>
<protein>
    <submittedName>
        <fullName evidence="6">Protein lyl-1</fullName>
    </submittedName>
</protein>
<dbReference type="Proteomes" id="UP001178461">
    <property type="component" value="Chromosome 17"/>
</dbReference>
<sequence length="347" mass="37833">MAAIVISSYAQACTEWVHDGFARVPENILPLQELQASLLTVDPEERWLWPGDIWQMRSEEKMMEKLETPQPPVAPEQQNPQPPVSPIDIPSPATGGDEATPSPTSPTSSSPPAKGSPSPPEPPPAPLPHNVPVISLSYSSKPPAHVEVPTTQLTALHPIPSLLQLSALPAGPPPPPVANLAGVRSPLLAPQYQPQYQPFLNSIYIGSSGTFGLFPNNRLKRRPSHYEQDITEGHQPQKVARRVFTNSRERWRQQNVNGAFAELRKLIPTHPPDKKLSKNEILRLAMRYINFLVKLLSDQARSAGGEPPESETPCNGTPRTPSPPTAPIKMEQGTVEPVTVLGAGEPR</sequence>
<feature type="region of interest" description="Disordered" evidence="4">
    <location>
        <begin position="300"/>
        <end position="347"/>
    </location>
</feature>
<keyword evidence="1" id="KW-0805">Transcription regulation</keyword>
<dbReference type="CDD" id="cd19705">
    <property type="entry name" value="bHLH_TS_LYL1"/>
    <property type="match status" value="1"/>
</dbReference>
<keyword evidence="3" id="KW-0804">Transcription</keyword>
<feature type="compositionally biased region" description="Pro residues" evidence="4">
    <location>
        <begin position="69"/>
        <end position="85"/>
    </location>
</feature>
<dbReference type="InterPro" id="IPR036638">
    <property type="entry name" value="HLH_DNA-bd_sf"/>
</dbReference>
<evidence type="ECO:0000256" key="4">
    <source>
        <dbReference type="SAM" id="MobiDB-lite"/>
    </source>
</evidence>
<evidence type="ECO:0000256" key="2">
    <source>
        <dbReference type="ARBA" id="ARBA00023125"/>
    </source>
</evidence>
<feature type="compositionally biased region" description="Pro residues" evidence="4">
    <location>
        <begin position="117"/>
        <end position="129"/>
    </location>
</feature>
<evidence type="ECO:0000313" key="7">
    <source>
        <dbReference type="Proteomes" id="UP001178461"/>
    </source>
</evidence>
<keyword evidence="7" id="KW-1185">Reference proteome</keyword>
<evidence type="ECO:0000313" key="6">
    <source>
        <dbReference type="EMBL" id="CAI5796272.1"/>
    </source>
</evidence>
<feature type="compositionally biased region" description="Low complexity" evidence="4">
    <location>
        <begin position="99"/>
        <end position="116"/>
    </location>
</feature>
<dbReference type="PANTHER" id="PTHR13864:SF15">
    <property type="entry name" value="T-CELL ACUTE LYMPHOCYTIC LEUKEMIA PROTEIN 1 HOMOLOG-RELATED"/>
    <property type="match status" value="1"/>
</dbReference>
<dbReference type="InterPro" id="IPR011598">
    <property type="entry name" value="bHLH_dom"/>
</dbReference>
<feature type="region of interest" description="Disordered" evidence="4">
    <location>
        <begin position="64"/>
        <end position="136"/>
    </location>
</feature>
<evidence type="ECO:0000256" key="3">
    <source>
        <dbReference type="ARBA" id="ARBA00023163"/>
    </source>
</evidence>
<proteinExistence type="predicted"/>
<dbReference type="AlphaFoldDB" id="A0AA35LI35"/>
<dbReference type="SMART" id="SM00353">
    <property type="entry name" value="HLH"/>
    <property type="match status" value="1"/>
</dbReference>
<evidence type="ECO:0000256" key="1">
    <source>
        <dbReference type="ARBA" id="ARBA00023015"/>
    </source>
</evidence>
<dbReference type="SUPFAM" id="SSF47459">
    <property type="entry name" value="HLH, helix-loop-helix DNA-binding domain"/>
    <property type="match status" value="1"/>
</dbReference>
<dbReference type="PROSITE" id="PS50888">
    <property type="entry name" value="BHLH"/>
    <property type="match status" value="1"/>
</dbReference>
<dbReference type="Pfam" id="PF00010">
    <property type="entry name" value="HLH"/>
    <property type="match status" value="1"/>
</dbReference>
<dbReference type="Gene3D" id="4.10.280.10">
    <property type="entry name" value="Helix-loop-helix DNA-binding domain"/>
    <property type="match status" value="1"/>
</dbReference>
<reference evidence="6" key="1">
    <citation type="submission" date="2022-12" db="EMBL/GenBank/DDBJ databases">
        <authorList>
            <person name="Alioto T."/>
            <person name="Alioto T."/>
            <person name="Gomez Garrido J."/>
        </authorList>
    </citation>
    <scope>NUCLEOTIDE SEQUENCE</scope>
</reference>
<name>A0AA35LI35_9SAUR</name>